<dbReference type="GO" id="GO:0004497">
    <property type="term" value="F:monooxygenase activity"/>
    <property type="evidence" value="ECO:0007669"/>
    <property type="project" value="UniProtKB-KW"/>
</dbReference>
<dbReference type="GO" id="GO:0005506">
    <property type="term" value="F:iron ion binding"/>
    <property type="evidence" value="ECO:0007669"/>
    <property type="project" value="InterPro"/>
</dbReference>
<keyword evidence="3 5" id="KW-0479">Metal-binding</keyword>
<feature type="binding site" description="axial binding residue" evidence="5">
    <location>
        <position position="456"/>
    </location>
    <ligand>
        <name>heme</name>
        <dbReference type="ChEBI" id="CHEBI:30413"/>
    </ligand>
    <ligandPart>
        <name>Fe</name>
        <dbReference type="ChEBI" id="CHEBI:18248"/>
    </ligandPart>
</feature>
<dbReference type="InterPro" id="IPR002401">
    <property type="entry name" value="Cyt_P450_E_grp-I"/>
</dbReference>
<dbReference type="CDD" id="cd11062">
    <property type="entry name" value="CYP58-like"/>
    <property type="match status" value="1"/>
</dbReference>
<name>A0AA40BZU2_9PEZI</name>
<dbReference type="InterPro" id="IPR017972">
    <property type="entry name" value="Cyt_P450_CS"/>
</dbReference>
<keyword evidence="9" id="KW-1185">Reference proteome</keyword>
<dbReference type="SUPFAM" id="SSF48264">
    <property type="entry name" value="Cytochrome P450"/>
    <property type="match status" value="1"/>
</dbReference>
<gene>
    <name evidence="8" type="ORF">B0T14DRAFT_431092</name>
</gene>
<dbReference type="InterPro" id="IPR036396">
    <property type="entry name" value="Cyt_P450_sf"/>
</dbReference>
<dbReference type="GO" id="GO:0020037">
    <property type="term" value="F:heme binding"/>
    <property type="evidence" value="ECO:0007669"/>
    <property type="project" value="InterPro"/>
</dbReference>
<feature type="compositionally biased region" description="Basic residues" evidence="7">
    <location>
        <begin position="520"/>
        <end position="533"/>
    </location>
</feature>
<dbReference type="EMBL" id="JAULSU010000004">
    <property type="protein sequence ID" value="KAK0619463.1"/>
    <property type="molecule type" value="Genomic_DNA"/>
</dbReference>
<evidence type="ECO:0000256" key="1">
    <source>
        <dbReference type="ARBA" id="ARBA00001971"/>
    </source>
</evidence>
<dbReference type="Pfam" id="PF00067">
    <property type="entry name" value="p450"/>
    <property type="match status" value="1"/>
</dbReference>
<evidence type="ECO:0000256" key="2">
    <source>
        <dbReference type="ARBA" id="ARBA00022617"/>
    </source>
</evidence>
<evidence type="ECO:0000256" key="7">
    <source>
        <dbReference type="SAM" id="MobiDB-lite"/>
    </source>
</evidence>
<proteinExistence type="inferred from homology"/>
<organism evidence="8 9">
    <name type="scientific">Immersiella caudata</name>
    <dbReference type="NCBI Taxonomy" id="314043"/>
    <lineage>
        <taxon>Eukaryota</taxon>
        <taxon>Fungi</taxon>
        <taxon>Dikarya</taxon>
        <taxon>Ascomycota</taxon>
        <taxon>Pezizomycotina</taxon>
        <taxon>Sordariomycetes</taxon>
        <taxon>Sordariomycetidae</taxon>
        <taxon>Sordariales</taxon>
        <taxon>Lasiosphaeriaceae</taxon>
        <taxon>Immersiella</taxon>
    </lineage>
</organism>
<evidence type="ECO:0000256" key="3">
    <source>
        <dbReference type="ARBA" id="ARBA00022723"/>
    </source>
</evidence>
<comment type="cofactor">
    <cofactor evidence="1 5">
        <name>heme</name>
        <dbReference type="ChEBI" id="CHEBI:30413"/>
    </cofactor>
</comment>
<comment type="similarity">
    <text evidence="6">Belongs to the cytochrome P450 family.</text>
</comment>
<evidence type="ECO:0000256" key="4">
    <source>
        <dbReference type="ARBA" id="ARBA00023004"/>
    </source>
</evidence>
<dbReference type="GO" id="GO:0016705">
    <property type="term" value="F:oxidoreductase activity, acting on paired donors, with incorporation or reduction of molecular oxygen"/>
    <property type="evidence" value="ECO:0007669"/>
    <property type="project" value="InterPro"/>
</dbReference>
<dbReference type="InterPro" id="IPR050121">
    <property type="entry name" value="Cytochrome_P450_monoxygenase"/>
</dbReference>
<keyword evidence="2 5" id="KW-0349">Heme</keyword>
<dbReference type="Proteomes" id="UP001175000">
    <property type="component" value="Unassembled WGS sequence"/>
</dbReference>
<dbReference type="PANTHER" id="PTHR24305:SF152">
    <property type="entry name" value="P450, PUTATIVE (EUROFUNG)-RELATED"/>
    <property type="match status" value="1"/>
</dbReference>
<dbReference type="PRINTS" id="PR00463">
    <property type="entry name" value="EP450I"/>
</dbReference>
<dbReference type="PROSITE" id="PS00086">
    <property type="entry name" value="CYTOCHROME_P450"/>
    <property type="match status" value="1"/>
</dbReference>
<dbReference type="AlphaFoldDB" id="A0AA40BZU2"/>
<protein>
    <submittedName>
        <fullName evidence="8">Cytochrome P450</fullName>
    </submittedName>
</protein>
<reference evidence="8" key="1">
    <citation type="submission" date="2023-06" db="EMBL/GenBank/DDBJ databases">
        <title>Genome-scale phylogeny and comparative genomics of the fungal order Sordariales.</title>
        <authorList>
            <consortium name="Lawrence Berkeley National Laboratory"/>
            <person name="Hensen N."/>
            <person name="Bonometti L."/>
            <person name="Westerberg I."/>
            <person name="Brannstrom I.O."/>
            <person name="Guillou S."/>
            <person name="Cros-Aarteil S."/>
            <person name="Calhoun S."/>
            <person name="Haridas S."/>
            <person name="Kuo A."/>
            <person name="Mondo S."/>
            <person name="Pangilinan J."/>
            <person name="Riley R."/>
            <person name="Labutti K."/>
            <person name="Andreopoulos B."/>
            <person name="Lipzen A."/>
            <person name="Chen C."/>
            <person name="Yanf M."/>
            <person name="Daum C."/>
            <person name="Ng V."/>
            <person name="Clum A."/>
            <person name="Steindorff A."/>
            <person name="Ohm R."/>
            <person name="Martin F."/>
            <person name="Silar P."/>
            <person name="Natvig D."/>
            <person name="Lalanne C."/>
            <person name="Gautier V."/>
            <person name="Ament-Velasquez S.L."/>
            <person name="Kruys A."/>
            <person name="Hutchinson M.I."/>
            <person name="Powell A.J."/>
            <person name="Barry K."/>
            <person name="Miller A.N."/>
            <person name="Grigoriev I.V."/>
            <person name="Debuchy R."/>
            <person name="Gladieux P."/>
            <person name="Thoren M.H."/>
            <person name="Johannesson H."/>
        </authorList>
    </citation>
    <scope>NUCLEOTIDE SEQUENCE</scope>
    <source>
        <strain evidence="8">CBS 606.72</strain>
    </source>
</reference>
<keyword evidence="6" id="KW-0560">Oxidoreductase</keyword>
<accession>A0AA40BZU2</accession>
<comment type="caution">
    <text evidence="8">The sequence shown here is derived from an EMBL/GenBank/DDBJ whole genome shotgun (WGS) entry which is preliminary data.</text>
</comment>
<feature type="region of interest" description="Disordered" evidence="7">
    <location>
        <begin position="511"/>
        <end position="539"/>
    </location>
</feature>
<keyword evidence="6" id="KW-0503">Monooxygenase</keyword>
<keyword evidence="4 5" id="KW-0408">Iron</keyword>
<sequence length="539" mass="60359">MSFTLATLPTTTAFLAGAALALVVWTASVIAYRLLFHPLASVPGPRIAATTRLYAFYYNNIKNGTFYLEIKRSHKIYGPVVRIAPNEIHLTDPSHYDTIYAIGGKFYKDAVFYSGIGDEYSGFATISNEDHRRRRAPLESFFSRRAVLELEGVVRDKVEKLCRLVDGGLAQGKAIDLHAAFRGVSIDVITEYAFDDCWNQLDLPDLGQWFSDMGQNVGVSFWITQQFPLVLKGIKALPLWIVRTLGPAMSDVLDCQERGRRIVEEIHGKVEKGVKPRRRTIFHNLLDPEVKIAGHQRPSVENMVEEAFSILIAASDTTGNAMTVAAYHVITNPRVYAKLMAELIEAFPDDGVDNMSFSQLERLPCLTGVVKEGLRLAYGVIGRLPRVVPRGGATFNGFYFAEGTTVGMSSYLLHRNPDAFPNPTAFEPERWISPDPEVSKAMRACLVLFSRGSRGCIGQNLAMCELYLTLGTLFRRVQNMAAEDVGELRYVDYFTAYHGEERQRLKVFSKSSLRTQSQTRRARGHRPLTRKRCSSPPSQ</sequence>
<dbReference type="Gene3D" id="1.10.630.10">
    <property type="entry name" value="Cytochrome P450"/>
    <property type="match status" value="1"/>
</dbReference>
<dbReference type="InterPro" id="IPR001128">
    <property type="entry name" value="Cyt_P450"/>
</dbReference>
<evidence type="ECO:0000313" key="8">
    <source>
        <dbReference type="EMBL" id="KAK0619463.1"/>
    </source>
</evidence>
<dbReference type="PANTHER" id="PTHR24305">
    <property type="entry name" value="CYTOCHROME P450"/>
    <property type="match status" value="1"/>
</dbReference>
<evidence type="ECO:0000256" key="6">
    <source>
        <dbReference type="RuleBase" id="RU000461"/>
    </source>
</evidence>
<evidence type="ECO:0000256" key="5">
    <source>
        <dbReference type="PIRSR" id="PIRSR602401-1"/>
    </source>
</evidence>
<evidence type="ECO:0000313" key="9">
    <source>
        <dbReference type="Proteomes" id="UP001175000"/>
    </source>
</evidence>